<dbReference type="Proteomes" id="UP001408356">
    <property type="component" value="Unassembled WGS sequence"/>
</dbReference>
<organism evidence="2 3">
    <name type="scientific">Seiridium unicorne</name>
    <dbReference type="NCBI Taxonomy" id="138068"/>
    <lineage>
        <taxon>Eukaryota</taxon>
        <taxon>Fungi</taxon>
        <taxon>Dikarya</taxon>
        <taxon>Ascomycota</taxon>
        <taxon>Pezizomycotina</taxon>
        <taxon>Sordariomycetes</taxon>
        <taxon>Xylariomycetidae</taxon>
        <taxon>Amphisphaeriales</taxon>
        <taxon>Sporocadaceae</taxon>
        <taxon>Seiridium</taxon>
    </lineage>
</organism>
<evidence type="ECO:0000256" key="1">
    <source>
        <dbReference type="ARBA" id="ARBA00035112"/>
    </source>
</evidence>
<evidence type="ECO:0000313" key="3">
    <source>
        <dbReference type="Proteomes" id="UP001408356"/>
    </source>
</evidence>
<gene>
    <name evidence="2" type="ORF">SUNI508_07289</name>
</gene>
<accession>A0ABR2UXY2</accession>
<keyword evidence="3" id="KW-1185">Reference proteome</keyword>
<dbReference type="Pfam" id="PF11807">
    <property type="entry name" value="UstYa"/>
    <property type="match status" value="1"/>
</dbReference>
<dbReference type="InterPro" id="IPR021765">
    <property type="entry name" value="UstYa-like"/>
</dbReference>
<evidence type="ECO:0000313" key="2">
    <source>
        <dbReference type="EMBL" id="KAK9419553.1"/>
    </source>
</evidence>
<proteinExistence type="inferred from homology"/>
<comment type="similarity">
    <text evidence="1">Belongs to the ustYa family.</text>
</comment>
<reference evidence="2 3" key="1">
    <citation type="journal article" date="2024" name="J. Plant Pathol.">
        <title>Sequence and assembly of the genome of Seiridium unicorne, isolate CBS 538.82, causal agent of cypress canker disease.</title>
        <authorList>
            <person name="Scali E."/>
            <person name="Rocca G.D."/>
            <person name="Danti R."/>
            <person name="Garbelotto M."/>
            <person name="Barberini S."/>
            <person name="Baroncelli R."/>
            <person name="Emiliani G."/>
        </authorList>
    </citation>
    <scope>NUCLEOTIDE SEQUENCE [LARGE SCALE GENOMIC DNA]</scope>
    <source>
        <strain evidence="2 3">BM-138-508</strain>
    </source>
</reference>
<comment type="caution">
    <text evidence="2">The sequence shown here is derived from an EMBL/GenBank/DDBJ whole genome shotgun (WGS) entry which is preliminary data.</text>
</comment>
<dbReference type="EMBL" id="JARVKF010000310">
    <property type="protein sequence ID" value="KAK9419553.1"/>
    <property type="molecule type" value="Genomic_DNA"/>
</dbReference>
<name>A0ABR2UXY2_9PEZI</name>
<sequence length="137" mass="15444">MGKPARSVEGIHRNQRSRVIQHPSRTAIQARFIKTCLWTLDVSPTALHCRMTPDNFKFVSGLGVDGELPETVNLNHGAQHIDHCFDYIQQGIRCAGQMDLEYAVRLGDTGFLAGEHHCKNWARAIMLYEKLEPDMGV</sequence>
<protein>
    <submittedName>
        <fullName evidence="2">Uncharacterized protein</fullName>
    </submittedName>
</protein>